<evidence type="ECO:0000313" key="6">
    <source>
        <dbReference type="Proteomes" id="UP001287356"/>
    </source>
</evidence>
<dbReference type="SUPFAM" id="SSF51430">
    <property type="entry name" value="NAD(P)-linked oxidoreductase"/>
    <property type="match status" value="1"/>
</dbReference>
<name>A0AAE0NB11_9PEZI</name>
<accession>A0AAE0NB11</accession>
<organism evidence="5 6">
    <name type="scientific">Lasiosphaeria ovina</name>
    <dbReference type="NCBI Taxonomy" id="92902"/>
    <lineage>
        <taxon>Eukaryota</taxon>
        <taxon>Fungi</taxon>
        <taxon>Dikarya</taxon>
        <taxon>Ascomycota</taxon>
        <taxon>Pezizomycotina</taxon>
        <taxon>Sordariomycetes</taxon>
        <taxon>Sordariomycetidae</taxon>
        <taxon>Sordariales</taxon>
        <taxon>Lasiosphaeriaceae</taxon>
        <taxon>Lasiosphaeria</taxon>
    </lineage>
</organism>
<reference evidence="5" key="1">
    <citation type="journal article" date="2023" name="Mol. Phylogenet. Evol.">
        <title>Genome-scale phylogeny and comparative genomics of the fungal order Sordariales.</title>
        <authorList>
            <person name="Hensen N."/>
            <person name="Bonometti L."/>
            <person name="Westerberg I."/>
            <person name="Brannstrom I.O."/>
            <person name="Guillou S."/>
            <person name="Cros-Aarteil S."/>
            <person name="Calhoun S."/>
            <person name="Haridas S."/>
            <person name="Kuo A."/>
            <person name="Mondo S."/>
            <person name="Pangilinan J."/>
            <person name="Riley R."/>
            <person name="LaButti K."/>
            <person name="Andreopoulos B."/>
            <person name="Lipzen A."/>
            <person name="Chen C."/>
            <person name="Yan M."/>
            <person name="Daum C."/>
            <person name="Ng V."/>
            <person name="Clum A."/>
            <person name="Steindorff A."/>
            <person name="Ohm R.A."/>
            <person name="Martin F."/>
            <person name="Silar P."/>
            <person name="Natvig D.O."/>
            <person name="Lalanne C."/>
            <person name="Gautier V."/>
            <person name="Ament-Velasquez S.L."/>
            <person name="Kruys A."/>
            <person name="Hutchinson M.I."/>
            <person name="Powell A.J."/>
            <person name="Barry K."/>
            <person name="Miller A.N."/>
            <person name="Grigoriev I.V."/>
            <person name="Debuchy R."/>
            <person name="Gladieux P."/>
            <person name="Hiltunen Thoren M."/>
            <person name="Johannesson H."/>
        </authorList>
    </citation>
    <scope>NUCLEOTIDE SEQUENCE</scope>
    <source>
        <strain evidence="5">CBS 958.72</strain>
    </source>
</reference>
<dbReference type="AlphaFoldDB" id="A0AAE0NB11"/>
<evidence type="ECO:0000259" key="4">
    <source>
        <dbReference type="Pfam" id="PF00248"/>
    </source>
</evidence>
<dbReference type="Proteomes" id="UP001287356">
    <property type="component" value="Unassembled WGS sequence"/>
</dbReference>
<keyword evidence="2" id="KW-0521">NADP</keyword>
<dbReference type="PRINTS" id="PR00069">
    <property type="entry name" value="ALDKETRDTASE"/>
</dbReference>
<evidence type="ECO:0000256" key="3">
    <source>
        <dbReference type="ARBA" id="ARBA00023002"/>
    </source>
</evidence>
<dbReference type="Gene3D" id="3.20.20.100">
    <property type="entry name" value="NADP-dependent oxidoreductase domain"/>
    <property type="match status" value="1"/>
</dbReference>
<protein>
    <submittedName>
        <fullName evidence="5">NADH/NADPH-dependent indole-3-acetaldehyde reductase</fullName>
    </submittedName>
</protein>
<dbReference type="InterPro" id="IPR020471">
    <property type="entry name" value="AKR"/>
</dbReference>
<sequence length="253" mass="27802">MGLSSFLSIPVLRSLRSKIGFGTGTKWYKPGDGPVNQDLVQILKSAITYGFTHIDGAEAYRIEEEVGIAIKESGVAREKIFVTTKVLDSVANIPAAIDASLKKLQLDYVDLYMVHSPYWTTDEGKLQAAWLLMEEVQRSGKGYVSNYLRPHIEATLGAATIVPAVNQIDKGIQVSGFKPLTPITAAVGGPLDAKEVIPITTITTTAKQSRLNEYWEASQFELSSGEMEEITAVGLSHHYRNWGKNRFAPDDRT</sequence>
<evidence type="ECO:0000256" key="1">
    <source>
        <dbReference type="ARBA" id="ARBA00007905"/>
    </source>
</evidence>
<proteinExistence type="inferred from homology"/>
<dbReference type="InterPro" id="IPR023210">
    <property type="entry name" value="NADP_OxRdtase_dom"/>
</dbReference>
<reference evidence="5" key="2">
    <citation type="submission" date="2023-06" db="EMBL/GenBank/DDBJ databases">
        <authorList>
            <consortium name="Lawrence Berkeley National Laboratory"/>
            <person name="Haridas S."/>
            <person name="Hensen N."/>
            <person name="Bonometti L."/>
            <person name="Westerberg I."/>
            <person name="Brannstrom I.O."/>
            <person name="Guillou S."/>
            <person name="Cros-Aarteil S."/>
            <person name="Calhoun S."/>
            <person name="Kuo A."/>
            <person name="Mondo S."/>
            <person name="Pangilinan J."/>
            <person name="Riley R."/>
            <person name="Labutti K."/>
            <person name="Andreopoulos B."/>
            <person name="Lipzen A."/>
            <person name="Chen C."/>
            <person name="Yanf M."/>
            <person name="Daum C."/>
            <person name="Ng V."/>
            <person name="Clum A."/>
            <person name="Steindorff A."/>
            <person name="Ohm R."/>
            <person name="Martin F."/>
            <person name="Silar P."/>
            <person name="Natvig D."/>
            <person name="Lalanne C."/>
            <person name="Gautier V."/>
            <person name="Ament-Velasquez S.L."/>
            <person name="Kruys A."/>
            <person name="Hutchinson M.I."/>
            <person name="Powell A.J."/>
            <person name="Barry K."/>
            <person name="Miller A.N."/>
            <person name="Grigoriev I.V."/>
            <person name="Debuchy R."/>
            <person name="Gladieux P."/>
            <person name="Thoren M.H."/>
            <person name="Johannesson H."/>
        </authorList>
    </citation>
    <scope>NUCLEOTIDE SEQUENCE</scope>
    <source>
        <strain evidence="5">CBS 958.72</strain>
    </source>
</reference>
<comment type="caution">
    <text evidence="5">The sequence shown here is derived from an EMBL/GenBank/DDBJ whole genome shotgun (WGS) entry which is preliminary data.</text>
</comment>
<dbReference type="Pfam" id="PF00248">
    <property type="entry name" value="Aldo_ket_red"/>
    <property type="match status" value="1"/>
</dbReference>
<dbReference type="PANTHER" id="PTHR43827:SF3">
    <property type="entry name" value="NADP-DEPENDENT OXIDOREDUCTASE DOMAIN-CONTAINING PROTEIN"/>
    <property type="match status" value="1"/>
</dbReference>
<dbReference type="InterPro" id="IPR036812">
    <property type="entry name" value="NAD(P)_OxRdtase_dom_sf"/>
</dbReference>
<evidence type="ECO:0000256" key="2">
    <source>
        <dbReference type="ARBA" id="ARBA00022857"/>
    </source>
</evidence>
<keyword evidence="3" id="KW-0560">Oxidoreductase</keyword>
<keyword evidence="6" id="KW-1185">Reference proteome</keyword>
<evidence type="ECO:0000313" key="5">
    <source>
        <dbReference type="EMBL" id="KAK3377336.1"/>
    </source>
</evidence>
<comment type="similarity">
    <text evidence="1">Belongs to the aldo/keto reductase family.</text>
</comment>
<dbReference type="GO" id="GO:0016616">
    <property type="term" value="F:oxidoreductase activity, acting on the CH-OH group of donors, NAD or NADP as acceptor"/>
    <property type="evidence" value="ECO:0007669"/>
    <property type="project" value="UniProtKB-ARBA"/>
</dbReference>
<dbReference type="PANTHER" id="PTHR43827">
    <property type="entry name" value="2,5-DIKETO-D-GLUCONIC ACID REDUCTASE"/>
    <property type="match status" value="1"/>
</dbReference>
<dbReference type="EMBL" id="JAULSN010000003">
    <property type="protein sequence ID" value="KAK3377336.1"/>
    <property type="molecule type" value="Genomic_DNA"/>
</dbReference>
<gene>
    <name evidence="5" type="ORF">B0T24DRAFT_656896</name>
</gene>
<feature type="domain" description="NADP-dependent oxidoreductase" evidence="4">
    <location>
        <begin position="18"/>
        <end position="141"/>
    </location>
</feature>